<accession>X1D7P6</accession>
<comment type="caution">
    <text evidence="1">The sequence shown here is derived from an EMBL/GenBank/DDBJ whole genome shotgun (WGS) entry which is preliminary data.</text>
</comment>
<reference evidence="1" key="1">
    <citation type="journal article" date="2014" name="Front. Microbiol.">
        <title>High frequency of phylogenetically diverse reductive dehalogenase-homologous genes in deep subseafloor sedimentary metagenomes.</title>
        <authorList>
            <person name="Kawai M."/>
            <person name="Futagami T."/>
            <person name="Toyoda A."/>
            <person name="Takaki Y."/>
            <person name="Nishi S."/>
            <person name="Hori S."/>
            <person name="Arai W."/>
            <person name="Tsubouchi T."/>
            <person name="Morono Y."/>
            <person name="Uchiyama I."/>
            <person name="Ito T."/>
            <person name="Fujiyama A."/>
            <person name="Inagaki F."/>
            <person name="Takami H."/>
        </authorList>
    </citation>
    <scope>NUCLEOTIDE SEQUENCE</scope>
    <source>
        <strain evidence="1">Expedition CK06-06</strain>
    </source>
</reference>
<organism evidence="1">
    <name type="scientific">marine sediment metagenome</name>
    <dbReference type="NCBI Taxonomy" id="412755"/>
    <lineage>
        <taxon>unclassified sequences</taxon>
        <taxon>metagenomes</taxon>
        <taxon>ecological metagenomes</taxon>
    </lineage>
</organism>
<sequence length="130" mass="15319">ILLIQFPLSLGRTLNTRLILGKKSVSYRNTFFWNKVSWLDVQDVLIQQKMTKDLAENELVGIGIVRFRTVTKGHIFIGDTYPVLDAEEIIQAIRDAFEQALEETDYKLKISFERPSMKMRYIYFLRELKE</sequence>
<protein>
    <submittedName>
        <fullName evidence="1">Uncharacterized protein</fullName>
    </submittedName>
</protein>
<proteinExistence type="predicted"/>
<feature type="non-terminal residue" evidence="1">
    <location>
        <position position="1"/>
    </location>
</feature>
<name>X1D7P6_9ZZZZ</name>
<gene>
    <name evidence="1" type="ORF">S01H4_40148</name>
</gene>
<evidence type="ECO:0000313" key="1">
    <source>
        <dbReference type="EMBL" id="GAH04310.1"/>
    </source>
</evidence>
<dbReference type="EMBL" id="BART01021829">
    <property type="protein sequence ID" value="GAH04310.1"/>
    <property type="molecule type" value="Genomic_DNA"/>
</dbReference>
<dbReference type="AlphaFoldDB" id="X1D7P6"/>